<dbReference type="PANTHER" id="PTHR31900">
    <property type="entry name" value="F-BOX/RNI SUPERFAMILY PROTEIN-RELATED"/>
    <property type="match status" value="1"/>
</dbReference>
<reference evidence="2 3" key="1">
    <citation type="journal article" date="2018" name="Mol. Plant">
        <title>The genome of Artemisia annua provides insight into the evolution of Asteraceae family and artemisinin biosynthesis.</title>
        <authorList>
            <person name="Shen Q."/>
            <person name="Zhang L."/>
            <person name="Liao Z."/>
            <person name="Wang S."/>
            <person name="Yan T."/>
            <person name="Shi P."/>
            <person name="Liu M."/>
            <person name="Fu X."/>
            <person name="Pan Q."/>
            <person name="Wang Y."/>
            <person name="Lv Z."/>
            <person name="Lu X."/>
            <person name="Zhang F."/>
            <person name="Jiang W."/>
            <person name="Ma Y."/>
            <person name="Chen M."/>
            <person name="Hao X."/>
            <person name="Li L."/>
            <person name="Tang Y."/>
            <person name="Lv G."/>
            <person name="Zhou Y."/>
            <person name="Sun X."/>
            <person name="Brodelius P.E."/>
            <person name="Rose J.K.C."/>
            <person name="Tang K."/>
        </authorList>
    </citation>
    <scope>NUCLEOTIDE SEQUENCE [LARGE SCALE GENOMIC DNA]</scope>
    <source>
        <strain evidence="3">cv. Huhao1</strain>
        <tissue evidence="2">Leaf</tissue>
    </source>
</reference>
<name>A0A2U1QHD4_ARTAN</name>
<dbReference type="AlphaFoldDB" id="A0A2U1QHD4"/>
<comment type="caution">
    <text evidence="2">The sequence shown here is derived from an EMBL/GenBank/DDBJ whole genome shotgun (WGS) entry which is preliminary data.</text>
</comment>
<dbReference type="InterPro" id="IPR036047">
    <property type="entry name" value="F-box-like_dom_sf"/>
</dbReference>
<dbReference type="InterPro" id="IPR001810">
    <property type="entry name" value="F-box_dom"/>
</dbReference>
<gene>
    <name evidence="2" type="ORF">CTI12_AA009550</name>
</gene>
<evidence type="ECO:0000313" key="3">
    <source>
        <dbReference type="Proteomes" id="UP000245207"/>
    </source>
</evidence>
<evidence type="ECO:0000313" key="2">
    <source>
        <dbReference type="EMBL" id="PWA97383.1"/>
    </source>
</evidence>
<dbReference type="InterPro" id="IPR053781">
    <property type="entry name" value="F-box_AtFBL13-like"/>
</dbReference>
<dbReference type="CDD" id="cd22160">
    <property type="entry name" value="F-box_AtFBL13-like"/>
    <property type="match status" value="1"/>
</dbReference>
<dbReference type="InterPro" id="IPR050232">
    <property type="entry name" value="FBL13/AtMIF1-like"/>
</dbReference>
<keyword evidence="3" id="KW-1185">Reference proteome</keyword>
<proteinExistence type="predicted"/>
<sequence length="429" mass="48570">MSPRCKKVDRLSSLPEKVHSVILSLMPTKFAVRTSILSKRWRYTWTLIHNLDFDDIRSNSYSHVDRVLMLCKTTCVKILRLHFSKTKIHVPDSTVSRWISEAVRLNVSELDISNVGLPLSLFTCNTLSKLSLKLIEHYNKFSLECPPSIYLPNLKTLDIIAKSERFDYANPISCDNIFKLIHGCPLLEDLSLKIHLPYNTEDLYFKAPTLKRLRLALSYGSSRDIHKVVLNVPNLEYLHIEEGFAKCSLFVMEDLSSLVKAKVSCGVFYNHLWVELVKGLSKVRNLTLDTAKLKTQDRLLGSDVGPNVDLNLLRRSLCDTVPDSQVRGLSGMDVVPPSLDDVLTFLIPISKGRSKKSTVAEVVQVIVSTVRLKLVTLKFKKLTLRSHLLLDSWKIPSACLIHEGSAREGLYSFSLLQGFSLWVFLGKGF</sequence>
<dbReference type="Proteomes" id="UP000245207">
    <property type="component" value="Unassembled WGS sequence"/>
</dbReference>
<dbReference type="OrthoDB" id="981251at2759"/>
<dbReference type="PANTHER" id="PTHR31900:SF31">
    <property type="entry name" value="F-BOX_LRR-REPEAT PROTEIN 13-LIKE"/>
    <property type="match status" value="1"/>
</dbReference>
<dbReference type="InterPro" id="IPR032675">
    <property type="entry name" value="LRR_dom_sf"/>
</dbReference>
<evidence type="ECO:0000259" key="1">
    <source>
        <dbReference type="Pfam" id="PF00646"/>
    </source>
</evidence>
<accession>A0A2U1QHD4</accession>
<organism evidence="2 3">
    <name type="scientific">Artemisia annua</name>
    <name type="common">Sweet wormwood</name>
    <dbReference type="NCBI Taxonomy" id="35608"/>
    <lineage>
        <taxon>Eukaryota</taxon>
        <taxon>Viridiplantae</taxon>
        <taxon>Streptophyta</taxon>
        <taxon>Embryophyta</taxon>
        <taxon>Tracheophyta</taxon>
        <taxon>Spermatophyta</taxon>
        <taxon>Magnoliopsida</taxon>
        <taxon>eudicotyledons</taxon>
        <taxon>Gunneridae</taxon>
        <taxon>Pentapetalae</taxon>
        <taxon>asterids</taxon>
        <taxon>campanulids</taxon>
        <taxon>Asterales</taxon>
        <taxon>Asteraceae</taxon>
        <taxon>Asteroideae</taxon>
        <taxon>Anthemideae</taxon>
        <taxon>Artemisiinae</taxon>
        <taxon>Artemisia</taxon>
    </lineage>
</organism>
<feature type="domain" description="F-box" evidence="1">
    <location>
        <begin position="11"/>
        <end position="46"/>
    </location>
</feature>
<dbReference type="SUPFAM" id="SSF52047">
    <property type="entry name" value="RNI-like"/>
    <property type="match status" value="1"/>
</dbReference>
<protein>
    <submittedName>
        <fullName evidence="2">FBD-like protein</fullName>
    </submittedName>
</protein>
<dbReference type="Gene3D" id="3.80.10.10">
    <property type="entry name" value="Ribonuclease Inhibitor"/>
    <property type="match status" value="1"/>
</dbReference>
<dbReference type="STRING" id="35608.A0A2U1QHD4"/>
<dbReference type="SUPFAM" id="SSF81383">
    <property type="entry name" value="F-box domain"/>
    <property type="match status" value="1"/>
</dbReference>
<dbReference type="Pfam" id="PF00646">
    <property type="entry name" value="F-box"/>
    <property type="match status" value="1"/>
</dbReference>
<dbReference type="EMBL" id="PKPP01000126">
    <property type="protein sequence ID" value="PWA97383.1"/>
    <property type="molecule type" value="Genomic_DNA"/>
</dbReference>